<reference evidence="7 8" key="2">
    <citation type="journal article" date="2013" name="Plant Cell Physiol.">
        <title>Rice Annotation Project Database (RAP-DB): an integrative and interactive database for rice genomics.</title>
        <authorList>
            <person name="Sakai H."/>
            <person name="Lee S.S."/>
            <person name="Tanaka T."/>
            <person name="Numa H."/>
            <person name="Kim J."/>
            <person name="Kawahara Y."/>
            <person name="Wakimoto H."/>
            <person name="Yang C.C."/>
            <person name="Iwamoto M."/>
            <person name="Abe T."/>
            <person name="Yamada Y."/>
            <person name="Muto A."/>
            <person name="Inokuchi H."/>
            <person name="Ikemura T."/>
            <person name="Matsumoto T."/>
            <person name="Sasaki T."/>
            <person name="Itoh T."/>
        </authorList>
    </citation>
    <scope>NUCLEOTIDE SEQUENCE [LARGE SCALE GENOMIC DNA]</scope>
    <source>
        <strain evidence="8">cv. Nipponbare</strain>
    </source>
</reference>
<accession>A0A0P0UXY2</accession>
<dbReference type="InterPro" id="IPR025287">
    <property type="entry name" value="WAK_GUB"/>
</dbReference>
<evidence type="ECO:0000313" key="8">
    <source>
        <dbReference type="Proteomes" id="UP000059680"/>
    </source>
</evidence>
<reference evidence="8" key="1">
    <citation type="journal article" date="2005" name="Nature">
        <title>The map-based sequence of the rice genome.</title>
        <authorList>
            <consortium name="International rice genome sequencing project (IRGSP)"/>
            <person name="Matsumoto T."/>
            <person name="Wu J."/>
            <person name="Kanamori H."/>
            <person name="Katayose Y."/>
            <person name="Fujisawa M."/>
            <person name="Namiki N."/>
            <person name="Mizuno H."/>
            <person name="Yamamoto K."/>
            <person name="Antonio B.A."/>
            <person name="Baba T."/>
            <person name="Sakata K."/>
            <person name="Nagamura Y."/>
            <person name="Aoki H."/>
            <person name="Arikawa K."/>
            <person name="Arita K."/>
            <person name="Bito T."/>
            <person name="Chiden Y."/>
            <person name="Fujitsuka N."/>
            <person name="Fukunaka R."/>
            <person name="Hamada M."/>
            <person name="Harada C."/>
            <person name="Hayashi A."/>
            <person name="Hijishita S."/>
            <person name="Honda M."/>
            <person name="Hosokawa S."/>
            <person name="Ichikawa Y."/>
            <person name="Idonuma A."/>
            <person name="Iijima M."/>
            <person name="Ikeda M."/>
            <person name="Ikeno M."/>
            <person name="Ito K."/>
            <person name="Ito S."/>
            <person name="Ito T."/>
            <person name="Ito Y."/>
            <person name="Ito Y."/>
            <person name="Iwabuchi A."/>
            <person name="Kamiya K."/>
            <person name="Karasawa W."/>
            <person name="Kurita K."/>
            <person name="Katagiri S."/>
            <person name="Kikuta A."/>
            <person name="Kobayashi H."/>
            <person name="Kobayashi N."/>
            <person name="Machita K."/>
            <person name="Maehara T."/>
            <person name="Masukawa M."/>
            <person name="Mizubayashi T."/>
            <person name="Mukai Y."/>
            <person name="Nagasaki H."/>
            <person name="Nagata Y."/>
            <person name="Naito S."/>
            <person name="Nakashima M."/>
            <person name="Nakama Y."/>
            <person name="Nakamichi Y."/>
            <person name="Nakamura M."/>
            <person name="Meguro A."/>
            <person name="Negishi M."/>
            <person name="Ohta I."/>
            <person name="Ohta T."/>
            <person name="Okamoto M."/>
            <person name="Ono N."/>
            <person name="Saji S."/>
            <person name="Sakaguchi M."/>
            <person name="Sakai K."/>
            <person name="Shibata M."/>
            <person name="Shimokawa T."/>
            <person name="Song J."/>
            <person name="Takazaki Y."/>
            <person name="Terasawa K."/>
            <person name="Tsugane M."/>
            <person name="Tsuji K."/>
            <person name="Ueda S."/>
            <person name="Waki K."/>
            <person name="Yamagata H."/>
            <person name="Yamamoto M."/>
            <person name="Yamamoto S."/>
            <person name="Yamane H."/>
            <person name="Yoshiki S."/>
            <person name="Yoshihara R."/>
            <person name="Yukawa K."/>
            <person name="Zhong H."/>
            <person name="Yano M."/>
            <person name="Yuan Q."/>
            <person name="Ouyang S."/>
            <person name="Liu J."/>
            <person name="Jones K.M."/>
            <person name="Gansberger K."/>
            <person name="Moffat K."/>
            <person name="Hill J."/>
            <person name="Bera J."/>
            <person name="Fadrosh D."/>
            <person name="Jin S."/>
            <person name="Johri S."/>
            <person name="Kim M."/>
            <person name="Overton L."/>
            <person name="Reardon M."/>
            <person name="Tsitrin T."/>
            <person name="Vuong H."/>
            <person name="Weaver B."/>
            <person name="Ciecko A."/>
            <person name="Tallon L."/>
            <person name="Jackson J."/>
            <person name="Pai G."/>
            <person name="Aken S.V."/>
            <person name="Utterback T."/>
            <person name="Reidmuller S."/>
            <person name="Feldblyum T."/>
            <person name="Hsiao J."/>
            <person name="Zismann V."/>
            <person name="Iobst S."/>
            <person name="de Vazeille A.R."/>
            <person name="Buell C.R."/>
            <person name="Ying K."/>
            <person name="Li Y."/>
            <person name="Lu T."/>
            <person name="Huang Y."/>
            <person name="Zhao Q."/>
            <person name="Feng Q."/>
            <person name="Zhang L."/>
            <person name="Zhu J."/>
            <person name="Weng Q."/>
            <person name="Mu J."/>
            <person name="Lu Y."/>
            <person name="Fan D."/>
            <person name="Liu Y."/>
            <person name="Guan J."/>
            <person name="Zhang Y."/>
            <person name="Yu S."/>
            <person name="Liu X."/>
            <person name="Zhang Y."/>
            <person name="Hong G."/>
            <person name="Han B."/>
            <person name="Choisne N."/>
            <person name="Demange N."/>
            <person name="Orjeda G."/>
            <person name="Samain S."/>
            <person name="Cattolico L."/>
            <person name="Pelletier E."/>
            <person name="Couloux A."/>
            <person name="Segurens B."/>
            <person name="Wincker P."/>
            <person name="D'Hont A."/>
            <person name="Scarpelli C."/>
            <person name="Weissenbach J."/>
            <person name="Salanoubat M."/>
            <person name="Quetier F."/>
            <person name="Yu Y."/>
            <person name="Kim H.R."/>
            <person name="Rambo T."/>
            <person name="Currie J."/>
            <person name="Collura K."/>
            <person name="Luo M."/>
            <person name="Yang T."/>
            <person name="Ammiraju J.S.S."/>
            <person name="Engler F."/>
            <person name="Soderlund C."/>
            <person name="Wing R.A."/>
            <person name="Palmer L.E."/>
            <person name="de la Bastide M."/>
            <person name="Spiegel L."/>
            <person name="Nascimento L."/>
            <person name="Zutavern T."/>
            <person name="O'Shaughnessy A."/>
            <person name="Dike S."/>
            <person name="Dedhia N."/>
            <person name="Preston R."/>
            <person name="Balija V."/>
            <person name="McCombie W.R."/>
            <person name="Chow T."/>
            <person name="Chen H."/>
            <person name="Chung M."/>
            <person name="Chen C."/>
            <person name="Shaw J."/>
            <person name="Wu H."/>
            <person name="Hsiao K."/>
            <person name="Chao Y."/>
            <person name="Chu M."/>
            <person name="Cheng C."/>
            <person name="Hour A."/>
            <person name="Lee P."/>
            <person name="Lin S."/>
            <person name="Lin Y."/>
            <person name="Liou J."/>
            <person name="Liu S."/>
            <person name="Hsing Y."/>
            <person name="Raghuvanshi S."/>
            <person name="Mohanty A."/>
            <person name="Bharti A.K."/>
            <person name="Gaur A."/>
            <person name="Gupta V."/>
            <person name="Kumar D."/>
            <person name="Ravi V."/>
            <person name="Vij S."/>
            <person name="Kapur A."/>
            <person name="Khurana P."/>
            <person name="Khurana P."/>
            <person name="Khurana J.P."/>
            <person name="Tyagi A.K."/>
            <person name="Gaikwad K."/>
            <person name="Singh A."/>
            <person name="Dalal V."/>
            <person name="Srivastava S."/>
            <person name="Dixit A."/>
            <person name="Pal A.K."/>
            <person name="Ghazi I.A."/>
            <person name="Yadav M."/>
            <person name="Pandit A."/>
            <person name="Bhargava A."/>
            <person name="Sureshbabu K."/>
            <person name="Batra K."/>
            <person name="Sharma T.R."/>
            <person name="Mohapatra T."/>
            <person name="Singh N.K."/>
            <person name="Messing J."/>
            <person name="Nelson A.B."/>
            <person name="Fuks G."/>
            <person name="Kavchok S."/>
            <person name="Keizer G."/>
            <person name="Linton E."/>
            <person name="Llaca V."/>
            <person name="Song R."/>
            <person name="Tanyolac B."/>
            <person name="Young S."/>
            <person name="Ho-Il K."/>
            <person name="Hahn J.H."/>
            <person name="Sangsakoo G."/>
            <person name="Vanavichit A."/>
            <person name="de Mattos Luiz.A.T."/>
            <person name="Zimmer P.D."/>
            <person name="Malone G."/>
            <person name="Dellagostin O."/>
            <person name="de Oliveira A.C."/>
            <person name="Bevan M."/>
            <person name="Bancroft I."/>
            <person name="Minx P."/>
            <person name="Cordum H."/>
            <person name="Wilson R."/>
            <person name="Cheng Z."/>
            <person name="Jin W."/>
            <person name="Jiang J."/>
            <person name="Leong S.A."/>
            <person name="Iwama H."/>
            <person name="Gojobori T."/>
            <person name="Itoh T."/>
            <person name="Niimura Y."/>
            <person name="Fujii Y."/>
            <person name="Habara T."/>
            <person name="Sakai H."/>
            <person name="Sato Y."/>
            <person name="Wilson G."/>
            <person name="Kumar K."/>
            <person name="McCouch S."/>
            <person name="Juretic N."/>
            <person name="Hoen D."/>
            <person name="Wright S."/>
            <person name="Bruskiewich R."/>
            <person name="Bureau T."/>
            <person name="Miyao A."/>
            <person name="Hirochika H."/>
            <person name="Nishikawa T."/>
            <person name="Kadowaki K."/>
            <person name="Sugiura M."/>
            <person name="Burr B."/>
            <person name="Sasaki T."/>
        </authorList>
    </citation>
    <scope>NUCLEOTIDE SEQUENCE [LARGE SCALE GENOMIC DNA]</scope>
    <source>
        <strain evidence="8">cv. Nipponbare</strain>
    </source>
</reference>
<evidence type="ECO:0000259" key="6">
    <source>
        <dbReference type="Pfam" id="PF14380"/>
    </source>
</evidence>
<evidence type="ECO:0000256" key="2">
    <source>
        <dbReference type="ARBA" id="ARBA00022729"/>
    </source>
</evidence>
<comment type="subcellular location">
    <subcellularLocation>
        <location evidence="1">Membrane</location>
        <topology evidence="1">Single-pass membrane protein</topology>
    </subcellularLocation>
</comment>
<dbReference type="EMBL" id="AP014957">
    <property type="protein sequence ID" value="BAS70295.1"/>
    <property type="molecule type" value="Genomic_DNA"/>
</dbReference>
<evidence type="ECO:0000256" key="1">
    <source>
        <dbReference type="ARBA" id="ARBA00004167"/>
    </source>
</evidence>
<evidence type="ECO:0000313" key="7">
    <source>
        <dbReference type="EMBL" id="BAS70295.1"/>
    </source>
</evidence>
<dbReference type="Proteomes" id="UP000059680">
    <property type="component" value="Chromosome 1"/>
</dbReference>
<keyword evidence="8" id="KW-1185">Reference proteome</keyword>
<feature type="signal peptide" evidence="4">
    <location>
        <begin position="1"/>
        <end position="23"/>
    </location>
</feature>
<feature type="domain" description="Wall-associated receptor kinase galacturonan-binding" evidence="5">
    <location>
        <begin position="25"/>
        <end position="90"/>
    </location>
</feature>
<gene>
    <name evidence="7" type="ordered locus">Os01g0138300</name>
    <name evidence="7" type="ORF">OSNPB_010138300</name>
</gene>
<name>A0A0P0UXY2_ORYSJ</name>
<feature type="domain" description="Wall-associated receptor kinase C-terminal" evidence="6">
    <location>
        <begin position="177"/>
        <end position="248"/>
    </location>
</feature>
<feature type="chain" id="PRO_5006056123" evidence="4">
    <location>
        <begin position="24"/>
        <end position="265"/>
    </location>
</feature>
<proteinExistence type="predicted"/>
<dbReference type="Gramene" id="Os01t0138300-01">
    <property type="protein sequence ID" value="Os01t0138300-01"/>
    <property type="gene ID" value="Os01g0138300"/>
</dbReference>
<evidence type="ECO:0000259" key="5">
    <source>
        <dbReference type="Pfam" id="PF13947"/>
    </source>
</evidence>
<sequence>MNPKLLFFPLLATLLLLCHHAHAVCEPATCGDLTIKYPFWLSGPDLNRSSLAIAACGHPSFELWCSRDGVASLRGSQILVLGIDYTNSSFVAGHKRVADGGDGVCRTDFNISSSLALSPFTISSSNRAICFLYSCNGTEPPEIDGLVNATISNCSKPIYAYLGGSYDRDKPPAIKAGNCTYSYLPVLWPESPVNLTAGTNYSPLFKKGFVLEWQKNGFGDCDACNASGGQCRYNNDSAAAFACLCSDGELRGTICAARKLAGEPY</sequence>
<dbReference type="Pfam" id="PF13947">
    <property type="entry name" value="GUB_WAK_bind"/>
    <property type="match status" value="1"/>
</dbReference>
<dbReference type="InterPro" id="IPR032872">
    <property type="entry name" value="WAK_assoc_C"/>
</dbReference>
<keyword evidence="3" id="KW-0325">Glycoprotein</keyword>
<protein>
    <submittedName>
        <fullName evidence="7">Os01g0138300 protein</fullName>
    </submittedName>
</protein>
<dbReference type="Pfam" id="PF14380">
    <property type="entry name" value="WAK_assoc"/>
    <property type="match status" value="1"/>
</dbReference>
<keyword evidence="2 4" id="KW-0732">Signal</keyword>
<dbReference type="GO" id="GO:0016020">
    <property type="term" value="C:membrane"/>
    <property type="evidence" value="ECO:0007669"/>
    <property type="project" value="UniProtKB-SubCell"/>
</dbReference>
<evidence type="ECO:0000256" key="4">
    <source>
        <dbReference type="SAM" id="SignalP"/>
    </source>
</evidence>
<evidence type="ECO:0000256" key="3">
    <source>
        <dbReference type="ARBA" id="ARBA00023180"/>
    </source>
</evidence>
<dbReference type="PANTHER" id="PTHR33138:SF24">
    <property type="entry name" value="WALL-ASSOCIATED RECEPTOR KINASE GALACTURONAN-BINDING DOMAIN-CONTAINING PROTEIN"/>
    <property type="match status" value="1"/>
</dbReference>
<dbReference type="GO" id="GO:0030247">
    <property type="term" value="F:polysaccharide binding"/>
    <property type="evidence" value="ECO:0007669"/>
    <property type="project" value="InterPro"/>
</dbReference>
<dbReference type="AlphaFoldDB" id="A0A0P0UXY2"/>
<organism evidence="7 8">
    <name type="scientific">Oryza sativa subsp. japonica</name>
    <name type="common">Rice</name>
    <dbReference type="NCBI Taxonomy" id="39947"/>
    <lineage>
        <taxon>Eukaryota</taxon>
        <taxon>Viridiplantae</taxon>
        <taxon>Streptophyta</taxon>
        <taxon>Embryophyta</taxon>
        <taxon>Tracheophyta</taxon>
        <taxon>Spermatophyta</taxon>
        <taxon>Magnoliopsida</taxon>
        <taxon>Liliopsida</taxon>
        <taxon>Poales</taxon>
        <taxon>Poaceae</taxon>
        <taxon>BOP clade</taxon>
        <taxon>Oryzoideae</taxon>
        <taxon>Oryzeae</taxon>
        <taxon>Oryzinae</taxon>
        <taxon>Oryza</taxon>
        <taxon>Oryza sativa</taxon>
    </lineage>
</organism>
<reference evidence="7 8" key="3">
    <citation type="journal article" date="2013" name="Rice">
        <title>Improvement of the Oryza sativa Nipponbare reference genome using next generation sequence and optical map data.</title>
        <authorList>
            <person name="Kawahara Y."/>
            <person name="de la Bastide M."/>
            <person name="Hamilton J.P."/>
            <person name="Kanamori H."/>
            <person name="McCombie W.R."/>
            <person name="Ouyang S."/>
            <person name="Schwartz D.C."/>
            <person name="Tanaka T."/>
            <person name="Wu J."/>
            <person name="Zhou S."/>
            <person name="Childs K.L."/>
            <person name="Davidson R.M."/>
            <person name="Lin H."/>
            <person name="Quesada-Ocampo L."/>
            <person name="Vaillancourt B."/>
            <person name="Sakai H."/>
            <person name="Lee S.S."/>
            <person name="Kim J."/>
            <person name="Numa H."/>
            <person name="Itoh T."/>
            <person name="Buell C.R."/>
            <person name="Matsumoto T."/>
        </authorList>
    </citation>
    <scope>NUCLEOTIDE SEQUENCE [LARGE SCALE GENOMIC DNA]</scope>
    <source>
        <strain evidence="8">cv. Nipponbare</strain>
    </source>
</reference>
<dbReference type="PANTHER" id="PTHR33138">
    <property type="entry name" value="OS01G0690200 PROTEIN"/>
    <property type="match status" value="1"/>
</dbReference>
<dbReference type="ExpressionAtlas" id="A0A0P0UXY2">
    <property type="expression patterns" value="baseline and differential"/>
</dbReference>